<proteinExistence type="inferred from homology"/>
<feature type="DNA-binding region" evidence="10">
    <location>
        <begin position="688"/>
        <end position="707"/>
    </location>
</feature>
<evidence type="ECO:0000256" key="8">
    <source>
        <dbReference type="ARBA" id="ARBA00023235"/>
    </source>
</evidence>
<organism evidence="13 14">
    <name type="scientific">Eremothecium cymbalariae (strain CBS 270.75 / DBVPG 7215 / KCTC 17166 / NRRL Y-17582)</name>
    <name type="common">Yeast</name>
    <dbReference type="NCBI Taxonomy" id="931890"/>
    <lineage>
        <taxon>Eukaryota</taxon>
        <taxon>Fungi</taxon>
        <taxon>Dikarya</taxon>
        <taxon>Ascomycota</taxon>
        <taxon>Saccharomycotina</taxon>
        <taxon>Saccharomycetes</taxon>
        <taxon>Saccharomycetales</taxon>
        <taxon>Saccharomycetaceae</taxon>
        <taxon>Eremothecium</taxon>
    </lineage>
</organism>
<evidence type="ECO:0000256" key="6">
    <source>
        <dbReference type="ARBA" id="ARBA00023125"/>
    </source>
</evidence>
<comment type="catalytic activity">
    <reaction evidence="10">
        <text>ATP + H2O = ADP + phosphate + H(+)</text>
        <dbReference type="Rhea" id="RHEA:13065"/>
        <dbReference type="ChEBI" id="CHEBI:15377"/>
        <dbReference type="ChEBI" id="CHEBI:15378"/>
        <dbReference type="ChEBI" id="CHEBI:30616"/>
        <dbReference type="ChEBI" id="CHEBI:43474"/>
        <dbReference type="ChEBI" id="CHEBI:456216"/>
        <dbReference type="EC" id="5.6.2.3"/>
    </reaction>
</comment>
<evidence type="ECO:0000259" key="12">
    <source>
        <dbReference type="SMART" id="SM00382"/>
    </source>
</evidence>
<dbReference type="InterPro" id="IPR010285">
    <property type="entry name" value="DNA_helicase_pif1-like_DEAD"/>
</dbReference>
<evidence type="ECO:0000256" key="7">
    <source>
        <dbReference type="ARBA" id="ARBA00023204"/>
    </source>
</evidence>
<evidence type="ECO:0000256" key="5">
    <source>
        <dbReference type="ARBA" id="ARBA00022840"/>
    </source>
</evidence>
<evidence type="ECO:0000313" key="14">
    <source>
        <dbReference type="Proteomes" id="UP000006790"/>
    </source>
</evidence>
<dbReference type="OMA" id="VFRQQDN"/>
<dbReference type="PANTHER" id="PTHR47642:SF5">
    <property type="entry name" value="ATP-DEPENDENT DNA HELICASE"/>
    <property type="match status" value="1"/>
</dbReference>
<keyword evidence="7 10" id="KW-0234">DNA repair</keyword>
<keyword evidence="3 10" id="KW-0378">Hydrolase</keyword>
<feature type="domain" description="AAA+ ATPase" evidence="12">
    <location>
        <begin position="247"/>
        <end position="544"/>
    </location>
</feature>
<comment type="similarity">
    <text evidence="10">Belongs to the helicase family. PIF1 subfamily.</text>
</comment>
<dbReference type="InterPro" id="IPR028880">
    <property type="entry name" value="Rrm3"/>
</dbReference>
<dbReference type="InParanoid" id="G8JWH4"/>
<evidence type="ECO:0000256" key="11">
    <source>
        <dbReference type="SAM" id="MobiDB-lite"/>
    </source>
</evidence>
<comment type="subcellular location">
    <subcellularLocation>
        <location evidence="10">Nucleus</location>
    </subcellularLocation>
    <subcellularLocation>
        <location evidence="10">Chromosome</location>
        <location evidence="10">Telomere</location>
    </subcellularLocation>
</comment>
<dbReference type="GO" id="GO:0097046">
    <property type="term" value="P:replication fork progression beyond termination site"/>
    <property type="evidence" value="ECO:0007669"/>
    <property type="project" value="EnsemblFungi"/>
</dbReference>
<keyword evidence="2 10" id="KW-0227">DNA damage</keyword>
<comment type="function">
    <text evidence="10">5' to 3' DNA replicative helicase recruited to paused replisomes to promote fork progression throughout nonhistone protein-DNA complexes, naturally occurring impediments that are encountered in each S phase where replication forks pauses. Required for timely replication of the telomere and subtelomeric DNA and for wild-type levels of telomeric silencing. Involved in DNA repair during stalled replication fork, regulation of fragile sites expression and essential for genome stability. Plays also a role in mtDNA replication. Has G-quadruplex (G4) unwinding activity and can suppress G4-induced genome instability when PIF1 levels are low.</text>
</comment>
<dbReference type="GO" id="GO:0051880">
    <property type="term" value="F:G-quadruplex DNA binding"/>
    <property type="evidence" value="ECO:0007669"/>
    <property type="project" value="UniProtKB-UniRule"/>
</dbReference>
<dbReference type="HOGENOM" id="CLU_001613_0_2_1"/>
<evidence type="ECO:0000313" key="13">
    <source>
        <dbReference type="EMBL" id="AET41189.1"/>
    </source>
</evidence>
<name>G8JWH4_ERECY</name>
<dbReference type="GeneID" id="11472640"/>
<feature type="region of interest" description="Disordered" evidence="11">
    <location>
        <begin position="9"/>
        <end position="30"/>
    </location>
</feature>
<dbReference type="GO" id="GO:0019237">
    <property type="term" value="F:centromeric DNA binding"/>
    <property type="evidence" value="ECO:0007669"/>
    <property type="project" value="EnsemblFungi"/>
</dbReference>
<keyword evidence="14" id="KW-1185">Reference proteome</keyword>
<evidence type="ECO:0000256" key="2">
    <source>
        <dbReference type="ARBA" id="ARBA00022763"/>
    </source>
</evidence>
<dbReference type="AlphaFoldDB" id="G8JWH4"/>
<dbReference type="Gene3D" id="3.40.50.300">
    <property type="entry name" value="P-loop containing nucleotide triphosphate hydrolases"/>
    <property type="match status" value="1"/>
</dbReference>
<reference evidence="14" key="1">
    <citation type="journal article" date="2012" name="G3 (Bethesda)">
        <title>Pichia sorbitophila, an interspecies yeast hybrid reveals early steps of genome resolution following polyploidization.</title>
        <authorList>
            <person name="Leh Louis V."/>
            <person name="Despons L."/>
            <person name="Friedrich A."/>
            <person name="Martin T."/>
            <person name="Durrens P."/>
            <person name="Casaregola S."/>
            <person name="Neuveglise C."/>
            <person name="Fairhead C."/>
            <person name="Marck C."/>
            <person name="Cruz J.A."/>
            <person name="Straub M.L."/>
            <person name="Kugler V."/>
            <person name="Sacerdot C."/>
            <person name="Uzunov Z."/>
            <person name="Thierry A."/>
            <person name="Weiss S."/>
            <person name="Bleykasten C."/>
            <person name="De Montigny J."/>
            <person name="Jacques N."/>
            <person name="Jung P."/>
            <person name="Lemaire M."/>
            <person name="Mallet S."/>
            <person name="Morel G."/>
            <person name="Richard G.F."/>
            <person name="Sarkar A."/>
            <person name="Savel G."/>
            <person name="Schacherer J."/>
            <person name="Seret M.L."/>
            <person name="Talla E."/>
            <person name="Samson G."/>
            <person name="Jubin C."/>
            <person name="Poulain J."/>
            <person name="Vacherie B."/>
            <person name="Barbe V."/>
            <person name="Pelletier E."/>
            <person name="Sherman D.J."/>
            <person name="Westhof E."/>
            <person name="Weissenbach J."/>
            <person name="Baret P.V."/>
            <person name="Wincker P."/>
            <person name="Gaillardin C."/>
            <person name="Dujon B."/>
            <person name="Souciet J.L."/>
        </authorList>
    </citation>
    <scope>NUCLEOTIDE SEQUENCE [LARGE SCALE GENOMIC DNA]</scope>
    <source>
        <strain evidence="14">CBS 270.75 / DBVPG 7215 / KCTC 17166 / NRRL Y-17582</strain>
    </source>
</reference>
<dbReference type="PANTHER" id="PTHR47642">
    <property type="entry name" value="ATP-DEPENDENT DNA HELICASE"/>
    <property type="match status" value="1"/>
</dbReference>
<evidence type="ECO:0000256" key="1">
    <source>
        <dbReference type="ARBA" id="ARBA00022741"/>
    </source>
</evidence>
<dbReference type="GO" id="GO:0000781">
    <property type="term" value="C:chromosome, telomeric region"/>
    <property type="evidence" value="ECO:0007669"/>
    <property type="project" value="UniProtKB-SubCell"/>
</dbReference>
<dbReference type="GO" id="GO:0006281">
    <property type="term" value="P:DNA repair"/>
    <property type="evidence" value="ECO:0007669"/>
    <property type="project" value="UniProtKB-UniRule"/>
</dbReference>
<dbReference type="KEGG" id="erc:Ecym_7362"/>
<dbReference type="InterPro" id="IPR048293">
    <property type="entry name" value="PIF1_RRM3_pfh1"/>
</dbReference>
<gene>
    <name evidence="10" type="primary">RRM3</name>
    <name evidence="13" type="ordered locus">Ecym_7362</name>
</gene>
<evidence type="ECO:0000256" key="3">
    <source>
        <dbReference type="ARBA" id="ARBA00022801"/>
    </source>
</evidence>
<dbReference type="RefSeq" id="XP_003648006.1">
    <property type="nucleotide sequence ID" value="XM_003647958.1"/>
</dbReference>
<dbReference type="HAMAP" id="MF_03177">
    <property type="entry name" value="RRM3"/>
    <property type="match status" value="1"/>
</dbReference>
<dbReference type="Proteomes" id="UP000006790">
    <property type="component" value="Chromosome 7"/>
</dbReference>
<dbReference type="EMBL" id="CP002503">
    <property type="protein sequence ID" value="AET41189.1"/>
    <property type="molecule type" value="Genomic_DNA"/>
</dbReference>
<evidence type="ECO:0000256" key="9">
    <source>
        <dbReference type="ARBA" id="ARBA00023242"/>
    </source>
</evidence>
<dbReference type="SMART" id="SM00382">
    <property type="entry name" value="AAA"/>
    <property type="match status" value="1"/>
</dbReference>
<accession>G8JWH4</accession>
<dbReference type="STRING" id="931890.G8JWH4"/>
<dbReference type="OrthoDB" id="432234at2759"/>
<evidence type="ECO:0000256" key="4">
    <source>
        <dbReference type="ARBA" id="ARBA00022806"/>
    </source>
</evidence>
<dbReference type="InterPro" id="IPR003593">
    <property type="entry name" value="AAA+_ATPase"/>
</dbReference>
<feature type="binding site" evidence="10">
    <location>
        <begin position="255"/>
        <end position="262"/>
    </location>
    <ligand>
        <name>ATP</name>
        <dbReference type="ChEBI" id="CHEBI:30616"/>
    </ligand>
</feature>
<dbReference type="SUPFAM" id="SSF52540">
    <property type="entry name" value="P-loop containing nucleoside triphosphate hydrolases"/>
    <property type="match status" value="2"/>
</dbReference>
<sequence>MLVESMYRISGGNTGSECSKDEANRVRKKKPKLKQGTLGFLYRAKDKSSGSGDGANCSGAIERKVLAGKRDDNGVRTVHSSLLRNFVLQNQGSFDEDSEDGVGMILPEKPVQNFKNLADKRSFRDAEGQLVGTVADGDECVNNKPAASTVVDLTRDEKIVGEGTDLQPQQLPVARKLAGISDMDHASVAHKQASVAGAGYFPVSTTRRLKMFHKKQSSSTSNSSEQKRGALKLTKEQVMVMDLILKERLNVFYTGSAGTGKSILLRELVKALRAKYGASAVAVTASTGLAAVSIGGTTVNRFSGIGIGAGVLDKLVERAKKKKEVFERWKRTRVLIIDEISMIDGRFLDKLDYVARSLRKNADVPFGGIQLVFTGDFFQLPPVSDRNPNSPKPLFCFESKAWQQGIQKTICLQRIFRQKDNDLIDLLNAIRFGEVTPQLTALVRTFEREVHYPDGIEPTELFPTRKEVDTANKRRLERLPGFEVTYEALDSGDVEKKFSSYFDAIIAERTLVLKENTQVMMLKNKDDTLVNGTVGRVLFFTTANLWNFIQRDHINMLDNAEFVMDMKLVCKAIGVPENCRPLQLQQEINSRPILTKSYLHQYLTLAQRESSDLLYPLVRFSVSNKYRYELIQREEFLVDLPINGHGVGEGSRHQIPLVPCWALSIHKAQGQTIDRLKVDLRRIFEAGQVYVALSRAVSKDQLQIVNFNPKRIKADPKVKQFYQNLITTPP</sequence>
<dbReference type="GO" id="GO:0043139">
    <property type="term" value="F:5'-3' DNA helicase activity"/>
    <property type="evidence" value="ECO:0007669"/>
    <property type="project" value="UniProtKB-UniRule"/>
</dbReference>
<dbReference type="GO" id="GO:0000723">
    <property type="term" value="P:telomere maintenance"/>
    <property type="evidence" value="ECO:0007669"/>
    <property type="project" value="InterPro"/>
</dbReference>
<dbReference type="GO" id="GO:0071932">
    <property type="term" value="P:replication fork reversal"/>
    <property type="evidence" value="ECO:0007669"/>
    <property type="project" value="EnsemblFungi"/>
</dbReference>
<dbReference type="GO" id="GO:0005524">
    <property type="term" value="F:ATP binding"/>
    <property type="evidence" value="ECO:0007669"/>
    <property type="project" value="UniProtKB-UniRule"/>
</dbReference>
<keyword evidence="10" id="KW-0158">Chromosome</keyword>
<dbReference type="CDD" id="cd18809">
    <property type="entry name" value="SF1_C_RecD"/>
    <property type="match status" value="1"/>
</dbReference>
<keyword evidence="1 10" id="KW-0547">Nucleotide-binding</keyword>
<dbReference type="GO" id="GO:0016887">
    <property type="term" value="F:ATP hydrolysis activity"/>
    <property type="evidence" value="ECO:0007669"/>
    <property type="project" value="RHEA"/>
</dbReference>
<dbReference type="CDD" id="cd18037">
    <property type="entry name" value="DEXSc_Pif1_like"/>
    <property type="match status" value="1"/>
</dbReference>
<keyword evidence="8 10" id="KW-0413">Isomerase</keyword>
<dbReference type="EC" id="5.6.2.3" evidence="10"/>
<evidence type="ECO:0000256" key="10">
    <source>
        <dbReference type="HAMAP-Rule" id="MF_03177"/>
    </source>
</evidence>
<keyword evidence="10" id="KW-0779">Telomere</keyword>
<dbReference type="FunCoup" id="G8JWH4">
    <property type="interactions" value="774"/>
</dbReference>
<dbReference type="Pfam" id="PF05970">
    <property type="entry name" value="PIF1"/>
    <property type="match status" value="1"/>
</dbReference>
<keyword evidence="6 10" id="KW-0238">DNA-binding</keyword>
<keyword evidence="9 10" id="KW-0539">Nucleus</keyword>
<dbReference type="HAMAP" id="MF_03176">
    <property type="entry name" value="PIF1"/>
    <property type="match status" value="1"/>
</dbReference>
<keyword evidence="4 10" id="KW-0347">Helicase</keyword>
<protein>
    <recommendedName>
        <fullName evidence="10">ATP-dependent DNA helicase RRM3</fullName>
        <ecNumber evidence="10">5.6.2.3</ecNumber>
    </recommendedName>
    <alternativeName>
        <fullName evidence="10">DNA 5'-3' helicase RRM3</fullName>
    </alternativeName>
    <alternativeName>
        <fullName evidence="10">rDNA recombination mutation protein 3</fullName>
    </alternativeName>
</protein>
<dbReference type="InterPro" id="IPR051055">
    <property type="entry name" value="PIF1_helicase"/>
</dbReference>
<dbReference type="InterPro" id="IPR027417">
    <property type="entry name" value="P-loop_NTPase"/>
</dbReference>
<dbReference type="eggNOG" id="KOG0987">
    <property type="taxonomic scope" value="Eukaryota"/>
</dbReference>
<dbReference type="GO" id="GO:0043596">
    <property type="term" value="C:nuclear replication fork"/>
    <property type="evidence" value="ECO:0007669"/>
    <property type="project" value="EnsemblFungi"/>
</dbReference>
<keyword evidence="5 10" id="KW-0067">ATP-binding</keyword>